<dbReference type="Gene3D" id="4.10.520.10">
    <property type="entry name" value="IHF-like DNA-binding proteins"/>
    <property type="match status" value="1"/>
</dbReference>
<dbReference type="EMBL" id="BK032695">
    <property type="protein sequence ID" value="DAF55605.1"/>
    <property type="molecule type" value="Genomic_DNA"/>
</dbReference>
<dbReference type="GO" id="GO:0003677">
    <property type="term" value="F:DNA binding"/>
    <property type="evidence" value="ECO:0007669"/>
    <property type="project" value="UniProtKB-KW"/>
</dbReference>
<feature type="compositionally biased region" description="Polar residues" evidence="1">
    <location>
        <begin position="105"/>
        <end position="121"/>
    </location>
</feature>
<organism evidence="3">
    <name type="scientific">Myoviridae sp. ctVeR24</name>
    <dbReference type="NCBI Taxonomy" id="2827689"/>
    <lineage>
        <taxon>Viruses</taxon>
        <taxon>Duplodnaviria</taxon>
        <taxon>Heunggongvirae</taxon>
        <taxon>Uroviricota</taxon>
        <taxon>Caudoviricetes</taxon>
    </lineage>
</organism>
<evidence type="ECO:0000313" key="3">
    <source>
        <dbReference type="EMBL" id="DAF55605.1"/>
    </source>
</evidence>
<evidence type="ECO:0000256" key="1">
    <source>
        <dbReference type="SAM" id="MobiDB-lite"/>
    </source>
</evidence>
<keyword evidence="3" id="KW-0238">DNA-binding</keyword>
<proteinExistence type="predicted"/>
<feature type="region of interest" description="Disordered" evidence="1">
    <location>
        <begin position="96"/>
        <end position="121"/>
    </location>
</feature>
<dbReference type="SUPFAM" id="SSF47729">
    <property type="entry name" value="IHF-like DNA-binding proteins"/>
    <property type="match status" value="1"/>
</dbReference>
<name>A0A8S5SX17_9CAUD</name>
<reference evidence="3" key="1">
    <citation type="journal article" date="2021" name="Proc. Natl. Acad. Sci. U.S.A.">
        <title>A Catalog of Tens of Thousands of Viruses from Human Metagenomes Reveals Hidden Associations with Chronic Diseases.</title>
        <authorList>
            <person name="Tisza M.J."/>
            <person name="Buck C.B."/>
        </authorList>
    </citation>
    <scope>NUCLEOTIDE SEQUENCE</scope>
    <source>
        <strain evidence="3">CtVeR24</strain>
    </source>
</reference>
<feature type="domain" description="HU" evidence="2">
    <location>
        <begin position="7"/>
        <end position="91"/>
    </location>
</feature>
<sequence>MINNMVVTRIVSKTSLSEGDMNNALISLSNIVCDAHKMGMSVDLARFGSLRLIVPSKMMDTTEEVTVADTLKTPKIAFTPKQKMRDAANAVELSIIPPKKKETASGGTTTDPGSSNEGSFG</sequence>
<protein>
    <submittedName>
        <fullName evidence="3">DNA-binding protein</fullName>
    </submittedName>
</protein>
<dbReference type="InterPro" id="IPR041607">
    <property type="entry name" value="HU-HIG"/>
</dbReference>
<dbReference type="Pfam" id="PF18291">
    <property type="entry name" value="HU-HIG"/>
    <property type="match status" value="1"/>
</dbReference>
<accession>A0A8S5SX17</accession>
<dbReference type="InterPro" id="IPR010992">
    <property type="entry name" value="IHF-like_DNA-bd_dom_sf"/>
</dbReference>
<evidence type="ECO:0000259" key="2">
    <source>
        <dbReference type="Pfam" id="PF18291"/>
    </source>
</evidence>